<evidence type="ECO:0000256" key="5">
    <source>
        <dbReference type="ARBA" id="ARBA00022741"/>
    </source>
</evidence>
<dbReference type="Gramene" id="ORUFI06G10920.1">
    <property type="protein sequence ID" value="ORUFI06G10920.1"/>
    <property type="gene ID" value="ORUFI06G10920"/>
</dbReference>
<dbReference type="GO" id="GO:0046872">
    <property type="term" value="F:metal ion binding"/>
    <property type="evidence" value="ECO:0007669"/>
    <property type="project" value="UniProtKB-KW"/>
</dbReference>
<evidence type="ECO:0000259" key="9">
    <source>
        <dbReference type="Pfam" id="PF25487"/>
    </source>
</evidence>
<evidence type="ECO:0000256" key="6">
    <source>
        <dbReference type="ARBA" id="ARBA00022777"/>
    </source>
</evidence>
<dbReference type="GO" id="GO:0038199">
    <property type="term" value="F:ethylene receptor activity"/>
    <property type="evidence" value="ECO:0007669"/>
    <property type="project" value="TreeGrafter"/>
</dbReference>
<dbReference type="AlphaFoldDB" id="A0A0E0PW86"/>
<sequence>MLLLDEVTTFSTIHLHNKNTTRRGREVGGGAGTGGGLEGGGGCRRATAARRASPTSPSPPVASTPGGCHRATAALMQCQRVSDLLIVASFLSFPFELFYFATCADLSEVKCAVLHFCAFIVLCGATNLLATFTHALPHSAPLLRALTTAKVTEASYTILVLLPPHDAADGWSSHDLEIVQAVARVSSASVVD</sequence>
<dbReference type="EC" id="2.7.13.3" evidence="2"/>
<dbReference type="InterPro" id="IPR058544">
    <property type="entry name" value="ETR1_N"/>
</dbReference>
<dbReference type="PANTHER" id="PTHR24423">
    <property type="entry name" value="TWO-COMPONENT SENSOR HISTIDINE KINASE"/>
    <property type="match status" value="1"/>
</dbReference>
<feature type="compositionally biased region" description="Low complexity" evidence="8">
    <location>
        <begin position="44"/>
        <end position="55"/>
    </location>
</feature>
<dbReference type="STRING" id="4529.A0A0E0PW86"/>
<keyword evidence="3" id="KW-0808">Transferase</keyword>
<proteinExistence type="predicted"/>
<organism evidence="10 11">
    <name type="scientific">Oryza rufipogon</name>
    <name type="common">Brownbeard rice</name>
    <name type="synonym">Asian wild rice</name>
    <dbReference type="NCBI Taxonomy" id="4529"/>
    <lineage>
        <taxon>Eukaryota</taxon>
        <taxon>Viridiplantae</taxon>
        <taxon>Streptophyta</taxon>
        <taxon>Embryophyta</taxon>
        <taxon>Tracheophyta</taxon>
        <taxon>Spermatophyta</taxon>
        <taxon>Magnoliopsida</taxon>
        <taxon>Liliopsida</taxon>
        <taxon>Poales</taxon>
        <taxon>Poaceae</taxon>
        <taxon>BOP clade</taxon>
        <taxon>Oryzoideae</taxon>
        <taxon>Oryzeae</taxon>
        <taxon>Oryzinae</taxon>
        <taxon>Oryza</taxon>
    </lineage>
</organism>
<dbReference type="PANTHER" id="PTHR24423:SF618">
    <property type="entry name" value="ETHYLENE RECEPTOR 4"/>
    <property type="match status" value="1"/>
</dbReference>
<name>A0A0E0PW86_ORYRU</name>
<evidence type="ECO:0000256" key="1">
    <source>
        <dbReference type="ARBA" id="ARBA00000085"/>
    </source>
</evidence>
<keyword evidence="6" id="KW-0418">Kinase</keyword>
<evidence type="ECO:0000256" key="4">
    <source>
        <dbReference type="ARBA" id="ARBA00022723"/>
    </source>
</evidence>
<evidence type="ECO:0000256" key="8">
    <source>
        <dbReference type="SAM" id="MobiDB-lite"/>
    </source>
</evidence>
<protein>
    <recommendedName>
        <fullName evidence="2">histidine kinase</fullName>
        <ecNumber evidence="2">2.7.13.3</ecNumber>
    </recommendedName>
</protein>
<dbReference type="GO" id="GO:0051740">
    <property type="term" value="F:ethylene binding"/>
    <property type="evidence" value="ECO:0007669"/>
    <property type="project" value="TreeGrafter"/>
</dbReference>
<keyword evidence="4" id="KW-0479">Metal-binding</keyword>
<dbReference type="HOGENOM" id="CLU_1417254_0_0_1"/>
<keyword evidence="5" id="KW-0547">Nucleotide-binding</keyword>
<feature type="region of interest" description="Disordered" evidence="8">
    <location>
        <begin position="21"/>
        <end position="64"/>
    </location>
</feature>
<dbReference type="Pfam" id="PF25487">
    <property type="entry name" value="ETR1_N"/>
    <property type="match status" value="1"/>
</dbReference>
<reference evidence="11" key="1">
    <citation type="submission" date="2013-06" db="EMBL/GenBank/DDBJ databases">
        <authorList>
            <person name="Zhao Q."/>
        </authorList>
    </citation>
    <scope>NUCLEOTIDE SEQUENCE</scope>
    <source>
        <strain evidence="11">cv. W1943</strain>
    </source>
</reference>
<evidence type="ECO:0000313" key="11">
    <source>
        <dbReference type="Proteomes" id="UP000008022"/>
    </source>
</evidence>
<evidence type="ECO:0000256" key="7">
    <source>
        <dbReference type="ARBA" id="ARBA00022840"/>
    </source>
</evidence>
<accession>A0A0E0PW86</accession>
<keyword evidence="7" id="KW-0067">ATP-binding</keyword>
<dbReference type="Proteomes" id="UP000008022">
    <property type="component" value="Unassembled WGS sequence"/>
</dbReference>
<reference evidence="10" key="2">
    <citation type="submission" date="2015-06" db="UniProtKB">
        <authorList>
            <consortium name="EnsemblPlants"/>
        </authorList>
    </citation>
    <scope>IDENTIFICATION</scope>
</reference>
<evidence type="ECO:0000313" key="10">
    <source>
        <dbReference type="EnsemblPlants" id="ORUFI06G10920.1"/>
    </source>
</evidence>
<dbReference type="GO" id="GO:0004673">
    <property type="term" value="F:protein histidine kinase activity"/>
    <property type="evidence" value="ECO:0007669"/>
    <property type="project" value="UniProtKB-EC"/>
</dbReference>
<dbReference type="GO" id="GO:0005524">
    <property type="term" value="F:ATP binding"/>
    <property type="evidence" value="ECO:0007669"/>
    <property type="project" value="UniProtKB-KW"/>
</dbReference>
<feature type="compositionally biased region" description="Gly residues" evidence="8">
    <location>
        <begin position="27"/>
        <end position="43"/>
    </location>
</feature>
<comment type="catalytic activity">
    <reaction evidence="1">
        <text>ATP + protein L-histidine = ADP + protein N-phospho-L-histidine.</text>
        <dbReference type="EC" id="2.7.13.3"/>
    </reaction>
</comment>
<evidence type="ECO:0000256" key="2">
    <source>
        <dbReference type="ARBA" id="ARBA00012438"/>
    </source>
</evidence>
<keyword evidence="11" id="KW-1185">Reference proteome</keyword>
<dbReference type="eggNOG" id="KOG0519">
    <property type="taxonomic scope" value="Eukaryota"/>
</dbReference>
<dbReference type="GO" id="GO:0005783">
    <property type="term" value="C:endoplasmic reticulum"/>
    <property type="evidence" value="ECO:0007669"/>
    <property type="project" value="TreeGrafter"/>
</dbReference>
<dbReference type="EnsemblPlants" id="ORUFI06G10920.1">
    <property type="protein sequence ID" value="ORUFI06G10920.1"/>
    <property type="gene ID" value="ORUFI06G10920"/>
</dbReference>
<evidence type="ECO:0000256" key="3">
    <source>
        <dbReference type="ARBA" id="ARBA00022679"/>
    </source>
</evidence>
<feature type="domain" description="Ethylene receptor 1-like N-terminal" evidence="9">
    <location>
        <begin position="75"/>
        <end position="155"/>
    </location>
</feature>